<dbReference type="PROSITE" id="PS50891">
    <property type="entry name" value="LOB"/>
    <property type="match status" value="1"/>
</dbReference>
<sequence length="552" mass="60325">MSSSSEPEGTSARPCAACRHLGFVCPPDCVFAPYFPADDAGDYRFAVLHNVFGVSNITTLLDVLGSLEPEQRASAVESVFLSAVEFQSYSDFGLVSYTGILRTVIELVMGEEAAASARFEDHLGQPVAALPEQAMGIEQETQDMADELAAAAAGVSTEQYKVMMATPTTQQQEAKGKGPDTAALGQFPQPLKCESAVARVDRKQRLTQKRQGLPAPRVQARQVAKKQEKVMTTTQQQLQNRQIASQHQATGFQSQQMAMRPGHPQNQQIALQHQAMGFQSQQMGMSLRHPQMTHQQLALMRSGTASHQAPLIGLEQHQNQQAAMMGLAQRPNQQAALMGLAQRPNQVTWLQNQQMTHQQLPLLGTGTASHQAPLMGLAQRQNQQAALHQQLNQQMEQRQLALMAQRQNQQAAFHHQLNQQLAQRQHALMELAQRHNQQTALMGLEQQLGDAEASSSEQETHSQEKMDELHAAAAGLTMEQYYAAALGLDDDVTLGHGHLHLQQQQQEQAAAVEPTVAEQLEASLPPMTPTLFQGDGGEGESSSDPDPPPDAR</sequence>
<proteinExistence type="inferred from homology"/>
<evidence type="ECO:0000256" key="3">
    <source>
        <dbReference type="SAM" id="MobiDB-lite"/>
    </source>
</evidence>
<evidence type="ECO:0000313" key="6">
    <source>
        <dbReference type="Proteomes" id="UP001054889"/>
    </source>
</evidence>
<keyword evidence="2" id="KW-0175">Coiled coil</keyword>
<evidence type="ECO:0000256" key="2">
    <source>
        <dbReference type="SAM" id="Coils"/>
    </source>
</evidence>
<comment type="similarity">
    <text evidence="1">Belongs to the LOB domain-containing protein family.</text>
</comment>
<keyword evidence="6" id="KW-1185">Reference proteome</keyword>
<protein>
    <recommendedName>
        <fullName evidence="4">LOB domain-containing protein</fullName>
    </recommendedName>
</protein>
<dbReference type="Proteomes" id="UP001054889">
    <property type="component" value="Unassembled WGS sequence"/>
</dbReference>
<dbReference type="AlphaFoldDB" id="A0AAV5EPI4"/>
<dbReference type="EMBL" id="BQKI01000077">
    <property type="protein sequence ID" value="GJN24560.1"/>
    <property type="molecule type" value="Genomic_DNA"/>
</dbReference>
<evidence type="ECO:0000259" key="4">
    <source>
        <dbReference type="PROSITE" id="PS50891"/>
    </source>
</evidence>
<feature type="region of interest" description="Disordered" evidence="3">
    <location>
        <begin position="511"/>
        <end position="552"/>
    </location>
</feature>
<dbReference type="Pfam" id="PF03195">
    <property type="entry name" value="LOB"/>
    <property type="match status" value="1"/>
</dbReference>
<dbReference type="InterPro" id="IPR004883">
    <property type="entry name" value="LOB"/>
</dbReference>
<reference evidence="5" key="1">
    <citation type="journal article" date="2018" name="DNA Res.">
        <title>Multiple hybrid de novo genome assembly of finger millet, an orphan allotetraploid crop.</title>
        <authorList>
            <person name="Hatakeyama M."/>
            <person name="Aluri S."/>
            <person name="Balachadran M.T."/>
            <person name="Sivarajan S.R."/>
            <person name="Patrignani A."/>
            <person name="Gruter S."/>
            <person name="Poveda L."/>
            <person name="Shimizu-Inatsugi R."/>
            <person name="Baeten J."/>
            <person name="Francoijs K.J."/>
            <person name="Nataraja K.N."/>
            <person name="Reddy Y.A.N."/>
            <person name="Phadnis S."/>
            <person name="Ravikumar R.L."/>
            <person name="Schlapbach R."/>
            <person name="Sreeman S.M."/>
            <person name="Shimizu K.K."/>
        </authorList>
    </citation>
    <scope>NUCLEOTIDE SEQUENCE</scope>
</reference>
<evidence type="ECO:0000313" key="5">
    <source>
        <dbReference type="EMBL" id="GJN24560.1"/>
    </source>
</evidence>
<feature type="coiled-coil region" evidence="2">
    <location>
        <begin position="378"/>
        <end position="408"/>
    </location>
</feature>
<evidence type="ECO:0000256" key="1">
    <source>
        <dbReference type="ARBA" id="ARBA00005474"/>
    </source>
</evidence>
<organism evidence="5 6">
    <name type="scientific">Eleusine coracana subsp. coracana</name>
    <dbReference type="NCBI Taxonomy" id="191504"/>
    <lineage>
        <taxon>Eukaryota</taxon>
        <taxon>Viridiplantae</taxon>
        <taxon>Streptophyta</taxon>
        <taxon>Embryophyta</taxon>
        <taxon>Tracheophyta</taxon>
        <taxon>Spermatophyta</taxon>
        <taxon>Magnoliopsida</taxon>
        <taxon>Liliopsida</taxon>
        <taxon>Poales</taxon>
        <taxon>Poaceae</taxon>
        <taxon>PACMAD clade</taxon>
        <taxon>Chloridoideae</taxon>
        <taxon>Cynodonteae</taxon>
        <taxon>Eleusininae</taxon>
        <taxon>Eleusine</taxon>
    </lineage>
</organism>
<comment type="caution">
    <text evidence="5">The sequence shown here is derived from an EMBL/GenBank/DDBJ whole genome shotgun (WGS) entry which is preliminary data.</text>
</comment>
<name>A0AAV5EPI4_ELECO</name>
<reference evidence="5" key="2">
    <citation type="submission" date="2021-12" db="EMBL/GenBank/DDBJ databases">
        <title>Resequencing data analysis of finger millet.</title>
        <authorList>
            <person name="Hatakeyama M."/>
            <person name="Aluri S."/>
            <person name="Balachadran M.T."/>
            <person name="Sivarajan S.R."/>
            <person name="Poveda L."/>
            <person name="Shimizu-Inatsugi R."/>
            <person name="Schlapbach R."/>
            <person name="Sreeman S.M."/>
            <person name="Shimizu K.K."/>
        </authorList>
    </citation>
    <scope>NUCLEOTIDE SEQUENCE</scope>
</reference>
<gene>
    <name evidence="5" type="primary">gb12309</name>
    <name evidence="5" type="ORF">PR202_gb12309</name>
</gene>
<accession>A0AAV5EPI4</accession>
<feature type="domain" description="LOB" evidence="4">
    <location>
        <begin position="13"/>
        <end position="119"/>
    </location>
</feature>